<reference evidence="8" key="1">
    <citation type="submission" date="2016-11" db="EMBL/GenBank/DDBJ databases">
        <authorList>
            <person name="Varghese N."/>
            <person name="Submissions S."/>
        </authorList>
    </citation>
    <scope>NUCLEOTIDE SEQUENCE [LARGE SCALE GENOMIC DNA]</scope>
    <source>
        <strain evidence="8">DSM 24786</strain>
    </source>
</reference>
<dbReference type="Gene3D" id="3.90.1010.20">
    <property type="match status" value="1"/>
</dbReference>
<dbReference type="PANTHER" id="PTHR36118">
    <property type="entry name" value="ION-TRANSLOCATING OXIDOREDUCTASE COMPLEX SUBUNIT G"/>
    <property type="match status" value="1"/>
</dbReference>
<dbReference type="EMBL" id="FPIY01000003">
    <property type="protein sequence ID" value="SFW54240.1"/>
    <property type="molecule type" value="Genomic_DNA"/>
</dbReference>
<accession>A0A1K1Q2W1</accession>
<evidence type="ECO:0000313" key="7">
    <source>
        <dbReference type="EMBL" id="SFW54240.1"/>
    </source>
</evidence>
<evidence type="ECO:0000256" key="4">
    <source>
        <dbReference type="ARBA" id="ARBA00022643"/>
    </source>
</evidence>
<evidence type="ECO:0000256" key="1">
    <source>
        <dbReference type="ARBA" id="ARBA00022448"/>
    </source>
</evidence>
<dbReference type="STRING" id="76595.SAMN05660313_02284"/>
<name>A0A1K1Q2W1_9FLAO</name>
<keyword evidence="1" id="KW-0813">Transport</keyword>
<dbReference type="AlphaFoldDB" id="A0A1K1Q2W1"/>
<dbReference type="Proteomes" id="UP000183257">
    <property type="component" value="Unassembled WGS sequence"/>
</dbReference>
<evidence type="ECO:0000256" key="5">
    <source>
        <dbReference type="ARBA" id="ARBA00022982"/>
    </source>
</evidence>
<keyword evidence="3" id="KW-0285">Flavoprotein</keyword>
<dbReference type="PANTHER" id="PTHR36118:SF1">
    <property type="entry name" value="ION-TRANSLOCATING OXIDOREDUCTASE COMPLEX SUBUNIT G"/>
    <property type="match status" value="1"/>
</dbReference>
<gene>
    <name evidence="7" type="ORF">SAMN05660313_02284</name>
</gene>
<dbReference type="GO" id="GO:0005886">
    <property type="term" value="C:plasma membrane"/>
    <property type="evidence" value="ECO:0007669"/>
    <property type="project" value="InterPro"/>
</dbReference>
<dbReference type="GO" id="GO:0010181">
    <property type="term" value="F:FMN binding"/>
    <property type="evidence" value="ECO:0007669"/>
    <property type="project" value="InterPro"/>
</dbReference>
<sequence length="174" mass="19416">MHLENKKPLLLLAVITFLLLAFKAPQLPEKLQKKVDAAIAFAYGTESFSLSGISSDEVPPKDYVFKIKTDKDLLGYAYVGQANSMKRVFDYVVFVNKDFSVKKAKVLIYREDHGRQIGAQRWLKQFIGLSATKKPVYGENVDAISGATISAKSMTIAVKDVLETIETLNNKKLL</sequence>
<keyword evidence="5" id="KW-0249">Electron transport</keyword>
<evidence type="ECO:0000313" key="8">
    <source>
        <dbReference type="Proteomes" id="UP000183257"/>
    </source>
</evidence>
<keyword evidence="2" id="KW-0597">Phosphoprotein</keyword>
<dbReference type="OrthoDB" id="9778782at2"/>
<evidence type="ECO:0000259" key="6">
    <source>
        <dbReference type="SMART" id="SM00900"/>
    </source>
</evidence>
<keyword evidence="8" id="KW-1185">Reference proteome</keyword>
<evidence type="ECO:0000256" key="3">
    <source>
        <dbReference type="ARBA" id="ARBA00022630"/>
    </source>
</evidence>
<proteinExistence type="predicted"/>
<dbReference type="SMART" id="SM00900">
    <property type="entry name" value="FMN_bind"/>
    <property type="match status" value="1"/>
</dbReference>
<dbReference type="Pfam" id="PF04205">
    <property type="entry name" value="FMN_bind"/>
    <property type="match status" value="1"/>
</dbReference>
<dbReference type="GO" id="GO:0009055">
    <property type="term" value="F:electron transfer activity"/>
    <property type="evidence" value="ECO:0007669"/>
    <property type="project" value="InterPro"/>
</dbReference>
<dbReference type="InterPro" id="IPR010209">
    <property type="entry name" value="Ion_transpt_RnfG/RsxG"/>
</dbReference>
<feature type="domain" description="FMN-binding" evidence="6">
    <location>
        <begin position="85"/>
        <end position="165"/>
    </location>
</feature>
<protein>
    <submittedName>
        <fullName evidence="7">FMN-binding domain-containing protein</fullName>
    </submittedName>
</protein>
<dbReference type="GO" id="GO:0022900">
    <property type="term" value="P:electron transport chain"/>
    <property type="evidence" value="ECO:0007669"/>
    <property type="project" value="InterPro"/>
</dbReference>
<organism evidence="7 8">
    <name type="scientific">Cellulophaga fucicola</name>
    <dbReference type="NCBI Taxonomy" id="76595"/>
    <lineage>
        <taxon>Bacteria</taxon>
        <taxon>Pseudomonadati</taxon>
        <taxon>Bacteroidota</taxon>
        <taxon>Flavobacteriia</taxon>
        <taxon>Flavobacteriales</taxon>
        <taxon>Flavobacteriaceae</taxon>
        <taxon>Cellulophaga</taxon>
    </lineage>
</organism>
<keyword evidence="4" id="KW-0288">FMN</keyword>
<evidence type="ECO:0000256" key="2">
    <source>
        <dbReference type="ARBA" id="ARBA00022553"/>
    </source>
</evidence>
<dbReference type="InterPro" id="IPR007329">
    <property type="entry name" value="FMN-bd"/>
</dbReference>